<proteinExistence type="predicted"/>
<dbReference type="KEGG" id="mprn:Q3V37_18080"/>
<evidence type="ECO:0000313" key="3">
    <source>
        <dbReference type="Proteomes" id="UP001235874"/>
    </source>
</evidence>
<evidence type="ECO:0000256" key="1">
    <source>
        <dbReference type="SAM" id="Phobius"/>
    </source>
</evidence>
<dbReference type="Proteomes" id="UP001235874">
    <property type="component" value="Chromosome"/>
</dbReference>
<evidence type="ECO:0000313" key="2">
    <source>
        <dbReference type="EMBL" id="WLS43318.1"/>
    </source>
</evidence>
<dbReference type="EMBL" id="CP130472">
    <property type="protein sequence ID" value="WLS43318.1"/>
    <property type="molecule type" value="Genomic_DNA"/>
</dbReference>
<reference evidence="2 3" key="1">
    <citation type="submission" date="2023-07" db="EMBL/GenBank/DDBJ databases">
        <title>Micromonospora profundi TRM 95458 converts glycerol to a new osmotic compound.</title>
        <authorList>
            <person name="Lu D."/>
        </authorList>
    </citation>
    <scope>NUCLEOTIDE SEQUENCE [LARGE SCALE GENOMIC DNA]</scope>
    <source>
        <strain evidence="2 3">TRM95458</strain>
    </source>
</reference>
<keyword evidence="1" id="KW-0812">Transmembrane</keyword>
<protein>
    <recommendedName>
        <fullName evidence="4">ABC transporter permease</fullName>
    </recommendedName>
</protein>
<keyword evidence="1" id="KW-1133">Transmembrane helix</keyword>
<dbReference type="AlphaFoldDB" id="A0AAJ6L3J9"/>
<dbReference type="RefSeq" id="WP_306270752.1">
    <property type="nucleotide sequence ID" value="NZ_CP130472.1"/>
</dbReference>
<keyword evidence="1" id="KW-0472">Membrane</keyword>
<gene>
    <name evidence="2" type="ORF">Q3V37_18080</name>
</gene>
<accession>A0AAJ6L3J9</accession>
<keyword evidence="3" id="KW-1185">Reference proteome</keyword>
<name>A0AAJ6L3J9_9ACTN</name>
<feature type="transmembrane region" description="Helical" evidence="1">
    <location>
        <begin position="67"/>
        <end position="88"/>
    </location>
</feature>
<sequence>MLGLALGALLRQAAAAITVLVAALYVLPGISLALPAAIQRPVQKFWPTQAGHQVTSVIQGPDSLAPWAGFGIMTLFVAATLAAAFLALDRRDA</sequence>
<evidence type="ECO:0008006" key="4">
    <source>
        <dbReference type="Google" id="ProtNLM"/>
    </source>
</evidence>
<organism evidence="2 3">
    <name type="scientific">Micromonospora profundi</name>
    <dbReference type="NCBI Taxonomy" id="1420889"/>
    <lineage>
        <taxon>Bacteria</taxon>
        <taxon>Bacillati</taxon>
        <taxon>Actinomycetota</taxon>
        <taxon>Actinomycetes</taxon>
        <taxon>Micromonosporales</taxon>
        <taxon>Micromonosporaceae</taxon>
        <taxon>Micromonospora</taxon>
    </lineage>
</organism>